<evidence type="ECO:0000313" key="3">
    <source>
        <dbReference type="EMBL" id="AHE54899.1"/>
    </source>
</evidence>
<dbReference type="PATRIC" id="fig|1123269.5.peg.3149"/>
<feature type="region of interest" description="Disordered" evidence="1">
    <location>
        <begin position="70"/>
        <end position="179"/>
    </location>
</feature>
<dbReference type="eggNOG" id="ENOG5031D4W">
    <property type="taxonomic scope" value="Bacteria"/>
</dbReference>
<name>W0AAD3_9SPHN</name>
<keyword evidence="2" id="KW-1133">Transmembrane helix</keyword>
<dbReference type="RefSeq" id="WP_025293097.1">
    <property type="nucleotide sequence ID" value="NZ_CP006644.1"/>
</dbReference>
<dbReference type="HOGENOM" id="CLU_542792_0_0_5"/>
<dbReference type="EMBL" id="CP006644">
    <property type="protein sequence ID" value="AHE54899.1"/>
    <property type="molecule type" value="Genomic_DNA"/>
</dbReference>
<keyword evidence="2" id="KW-0472">Membrane</keyword>
<proteinExistence type="predicted"/>
<keyword evidence="4" id="KW-1185">Reference proteome</keyword>
<feature type="compositionally biased region" description="Gly residues" evidence="1">
    <location>
        <begin position="164"/>
        <end position="179"/>
    </location>
</feature>
<dbReference type="KEGG" id="ssan:NX02_16095"/>
<protein>
    <submittedName>
        <fullName evidence="3">Uncharacterized protein</fullName>
    </submittedName>
</protein>
<feature type="transmembrane region" description="Helical" evidence="2">
    <location>
        <begin position="187"/>
        <end position="207"/>
    </location>
</feature>
<evidence type="ECO:0000256" key="1">
    <source>
        <dbReference type="SAM" id="MobiDB-lite"/>
    </source>
</evidence>
<feature type="compositionally biased region" description="Basic and acidic residues" evidence="1">
    <location>
        <begin position="120"/>
        <end position="150"/>
    </location>
</feature>
<gene>
    <name evidence="3" type="ORF">NX02_16095</name>
</gene>
<evidence type="ECO:0000256" key="2">
    <source>
        <dbReference type="SAM" id="Phobius"/>
    </source>
</evidence>
<keyword evidence="2" id="KW-0812">Transmembrane</keyword>
<dbReference type="Proteomes" id="UP000018851">
    <property type="component" value="Chromosome"/>
</dbReference>
<accession>W0AAD3</accession>
<feature type="compositionally biased region" description="Basic and acidic residues" evidence="1">
    <location>
        <begin position="72"/>
        <end position="88"/>
    </location>
</feature>
<reference evidence="3 4" key="1">
    <citation type="submission" date="2013-07" db="EMBL/GenBank/DDBJ databases">
        <title>Completed genome of Sphingomonas sanxanigenens NX02.</title>
        <authorList>
            <person name="Ma T."/>
            <person name="Huang H."/>
            <person name="Wu M."/>
            <person name="Li X."/>
            <person name="Li G."/>
        </authorList>
    </citation>
    <scope>NUCLEOTIDE SEQUENCE [LARGE SCALE GENOMIC DNA]</scope>
    <source>
        <strain evidence="3 4">NX02</strain>
    </source>
</reference>
<organism evidence="3 4">
    <name type="scientific">Sphingomonas sanxanigenens DSM 19645 = NX02</name>
    <dbReference type="NCBI Taxonomy" id="1123269"/>
    <lineage>
        <taxon>Bacteria</taxon>
        <taxon>Pseudomonadati</taxon>
        <taxon>Pseudomonadota</taxon>
        <taxon>Alphaproteobacteria</taxon>
        <taxon>Sphingomonadales</taxon>
        <taxon>Sphingomonadaceae</taxon>
        <taxon>Sphingomonas</taxon>
    </lineage>
</organism>
<dbReference type="AlphaFoldDB" id="W0AAD3"/>
<evidence type="ECO:0000313" key="4">
    <source>
        <dbReference type="Proteomes" id="UP000018851"/>
    </source>
</evidence>
<sequence length="502" mass="53920">MSQDFTLITFNDGSSQARLYTVEQCEIAVQEGRIRPDTMVTVYRGTESRTVRADAFPLLGSLLSVMRSGGIDIDKRPDYDEDPGERATEMTPGWVGRSLGWNQSPQAPDAYDAGQPRTRAPHDDGGRPTEVYREPPPRERRSDPGRDRGASDPYGRRQPPGRQTSGGGQGGGNDGRGSGGGGMSAKWFLLLLLPVLILLGGVVYVLGDQLEWWQGGGKSEDVADNSSDAVDGVERTFYTVRQVDVQDKARAGTPITTLPRGTSLSGVVVEDENDSARKWLRIRYGPQTGRFVALVDLSDKTRPLLDTAALSGERSLSVAETLRTEPSSSAPAVEGGGALSAGTSVIVAGKVNSDWVETLPSGGGVGYLPISAFGESTAGATPTPTPGDTSGGMHQILVSNTCATKSLTIAIYYYDGQRWQTNNGLIWTFTPNNSSYPVIGEKRLLAASDVIYYTAYYGEGSIRGFDDGDIEVNYGGEKVKMRRASLNKLDDGDYEIPFNCDS</sequence>